<reference evidence="6 7" key="1">
    <citation type="journal article" date="2015" name="Nat. Commun.">
        <title>Outbred genome sequencing and CRISPR/Cas9 gene editing in butterflies.</title>
        <authorList>
            <person name="Li X."/>
            <person name="Fan D."/>
            <person name="Zhang W."/>
            <person name="Liu G."/>
            <person name="Zhang L."/>
            <person name="Zhao L."/>
            <person name="Fang X."/>
            <person name="Chen L."/>
            <person name="Dong Y."/>
            <person name="Chen Y."/>
            <person name="Ding Y."/>
            <person name="Zhao R."/>
            <person name="Feng M."/>
            <person name="Zhu Y."/>
            <person name="Feng Y."/>
            <person name="Jiang X."/>
            <person name="Zhu D."/>
            <person name="Xiang H."/>
            <person name="Feng X."/>
            <person name="Li S."/>
            <person name="Wang J."/>
            <person name="Zhang G."/>
            <person name="Kronforst M.R."/>
            <person name="Wang W."/>
        </authorList>
    </citation>
    <scope>NUCLEOTIDE SEQUENCE [LARGE SCALE GENOMIC DNA]</scope>
    <source>
        <strain evidence="6">Ya'a_city_454_Pm</strain>
        <tissue evidence="6">Whole body</tissue>
    </source>
</reference>
<evidence type="ECO:0000313" key="6">
    <source>
        <dbReference type="EMBL" id="KPJ18952.1"/>
    </source>
</evidence>
<dbReference type="InterPro" id="IPR050435">
    <property type="entry name" value="MZM1/LYRM7"/>
</dbReference>
<evidence type="ECO:0000256" key="1">
    <source>
        <dbReference type="ARBA" id="ARBA00004305"/>
    </source>
</evidence>
<dbReference type="FunCoup" id="A0A194RN62">
    <property type="interactions" value="207"/>
</dbReference>
<dbReference type="CDD" id="cd20267">
    <property type="entry name" value="Complex1_LYR_LYRM7"/>
    <property type="match status" value="1"/>
</dbReference>
<gene>
    <name evidence="6" type="ORF">RR48_12463</name>
</gene>
<protein>
    <submittedName>
        <fullName evidence="6">LYR motif-containing protein 7</fullName>
    </submittedName>
</protein>
<dbReference type="PANTHER" id="PTHR46749:SF1">
    <property type="entry name" value="COMPLEX III ASSEMBLY FACTOR LYRM7"/>
    <property type="match status" value="1"/>
</dbReference>
<keyword evidence="7" id="KW-1185">Reference proteome</keyword>
<dbReference type="AlphaFoldDB" id="A0A194RN62"/>
<dbReference type="InParanoid" id="A0A194RN62"/>
<sequence>MKVFDGDIRALTAARAKINEEYKKNKHVTEESSIRAVLQSFKKIHRTRMKVFDGDIRALTAARAKINEEYKKNKHVTEESSMRAMIKFSEDVETELRTQVIQAREVRPGVFEAKITEDTLKLENIPYNDSAVPDDNTDGPRPCCKNQAKSK</sequence>
<comment type="similarity">
    <text evidence="2">Belongs to the complex I LYR family.</text>
</comment>
<keyword evidence="3" id="KW-0496">Mitochondrion</keyword>
<dbReference type="STRING" id="76193.A0A194RN62"/>
<dbReference type="EMBL" id="KQ459984">
    <property type="protein sequence ID" value="KPJ18952.1"/>
    <property type="molecule type" value="Genomic_DNA"/>
</dbReference>
<keyword evidence="4" id="KW-0143">Chaperone</keyword>
<evidence type="ECO:0000256" key="5">
    <source>
        <dbReference type="SAM" id="MobiDB-lite"/>
    </source>
</evidence>
<dbReference type="Proteomes" id="UP000053240">
    <property type="component" value="Unassembled WGS sequence"/>
</dbReference>
<comment type="subcellular location">
    <subcellularLocation>
        <location evidence="1">Mitochondrion matrix</location>
    </subcellularLocation>
</comment>
<evidence type="ECO:0000256" key="4">
    <source>
        <dbReference type="ARBA" id="ARBA00023186"/>
    </source>
</evidence>
<feature type="region of interest" description="Disordered" evidence="5">
    <location>
        <begin position="126"/>
        <end position="151"/>
    </location>
</feature>
<dbReference type="InterPro" id="IPR045298">
    <property type="entry name" value="Complex1_LYR_LYRM7"/>
</dbReference>
<name>A0A194RN62_PAPMA</name>
<dbReference type="GO" id="GO:0044183">
    <property type="term" value="F:protein folding chaperone"/>
    <property type="evidence" value="ECO:0007669"/>
    <property type="project" value="TreeGrafter"/>
</dbReference>
<evidence type="ECO:0000256" key="3">
    <source>
        <dbReference type="ARBA" id="ARBA00023128"/>
    </source>
</evidence>
<accession>A0A194RN62</accession>
<organism evidence="6 7">
    <name type="scientific">Papilio machaon</name>
    <name type="common">Old World swallowtail butterfly</name>
    <dbReference type="NCBI Taxonomy" id="76193"/>
    <lineage>
        <taxon>Eukaryota</taxon>
        <taxon>Metazoa</taxon>
        <taxon>Ecdysozoa</taxon>
        <taxon>Arthropoda</taxon>
        <taxon>Hexapoda</taxon>
        <taxon>Insecta</taxon>
        <taxon>Pterygota</taxon>
        <taxon>Neoptera</taxon>
        <taxon>Endopterygota</taxon>
        <taxon>Lepidoptera</taxon>
        <taxon>Glossata</taxon>
        <taxon>Ditrysia</taxon>
        <taxon>Papilionoidea</taxon>
        <taxon>Papilionidae</taxon>
        <taxon>Papilioninae</taxon>
        <taxon>Papilio</taxon>
    </lineage>
</organism>
<dbReference type="GO" id="GO:0034551">
    <property type="term" value="P:mitochondrial respiratory chain complex III assembly"/>
    <property type="evidence" value="ECO:0007669"/>
    <property type="project" value="InterPro"/>
</dbReference>
<dbReference type="GO" id="GO:0005759">
    <property type="term" value="C:mitochondrial matrix"/>
    <property type="evidence" value="ECO:0007669"/>
    <property type="project" value="UniProtKB-SubCell"/>
</dbReference>
<proteinExistence type="inferred from homology"/>
<evidence type="ECO:0000256" key="2">
    <source>
        <dbReference type="ARBA" id="ARBA00009508"/>
    </source>
</evidence>
<dbReference type="PANTHER" id="PTHR46749">
    <property type="entry name" value="COMPLEX III ASSEMBLY FACTOR LYRM7"/>
    <property type="match status" value="1"/>
</dbReference>
<evidence type="ECO:0000313" key="7">
    <source>
        <dbReference type="Proteomes" id="UP000053240"/>
    </source>
</evidence>